<dbReference type="PROSITE" id="PS50109">
    <property type="entry name" value="HIS_KIN"/>
    <property type="match status" value="1"/>
</dbReference>
<dbReference type="PANTHER" id="PTHR43065">
    <property type="entry name" value="SENSOR HISTIDINE KINASE"/>
    <property type="match status" value="1"/>
</dbReference>
<accession>A0A6A8DQR2</accession>
<dbReference type="Pfam" id="PF00512">
    <property type="entry name" value="HisKA"/>
    <property type="match status" value="1"/>
</dbReference>
<reference evidence="10" key="1">
    <citation type="submission" date="2019-11" db="EMBL/GenBank/DDBJ databases">
        <authorList>
            <person name="Li J."/>
        </authorList>
    </citation>
    <scope>NUCLEOTIDE SEQUENCE</scope>
    <source>
        <strain evidence="10">B6B</strain>
    </source>
</reference>
<evidence type="ECO:0000256" key="4">
    <source>
        <dbReference type="ARBA" id="ARBA00022679"/>
    </source>
</evidence>
<evidence type="ECO:0000256" key="2">
    <source>
        <dbReference type="ARBA" id="ARBA00012438"/>
    </source>
</evidence>
<evidence type="ECO:0000256" key="7">
    <source>
        <dbReference type="ARBA" id="ARBA00022840"/>
    </source>
</evidence>
<dbReference type="Pfam" id="PF00989">
    <property type="entry name" value="PAS"/>
    <property type="match status" value="1"/>
</dbReference>
<dbReference type="GO" id="GO:0006355">
    <property type="term" value="P:regulation of DNA-templated transcription"/>
    <property type="evidence" value="ECO:0007669"/>
    <property type="project" value="InterPro"/>
</dbReference>
<keyword evidence="5" id="KW-0547">Nucleotide-binding</keyword>
<dbReference type="InterPro" id="IPR013767">
    <property type="entry name" value="PAS_fold"/>
</dbReference>
<evidence type="ECO:0000256" key="8">
    <source>
        <dbReference type="ARBA" id="ARBA00023012"/>
    </source>
</evidence>
<feature type="domain" description="Histidine kinase" evidence="9">
    <location>
        <begin position="145"/>
        <end position="349"/>
    </location>
</feature>
<dbReference type="Gene3D" id="3.30.565.10">
    <property type="entry name" value="Histidine kinase-like ATPase, C-terminal domain"/>
    <property type="match status" value="1"/>
</dbReference>
<keyword evidence="7" id="KW-0067">ATP-binding</keyword>
<dbReference type="InterPro" id="IPR036890">
    <property type="entry name" value="HATPase_C_sf"/>
</dbReference>
<dbReference type="SMART" id="SM00091">
    <property type="entry name" value="PAS"/>
    <property type="match status" value="1"/>
</dbReference>
<dbReference type="SUPFAM" id="SSF55874">
    <property type="entry name" value="ATPase domain of HSP90 chaperone/DNA topoisomerase II/histidine kinase"/>
    <property type="match status" value="1"/>
</dbReference>
<evidence type="ECO:0000313" key="11">
    <source>
        <dbReference type="Proteomes" id="UP000799092"/>
    </source>
</evidence>
<dbReference type="InterPro" id="IPR003594">
    <property type="entry name" value="HATPase_dom"/>
</dbReference>
<evidence type="ECO:0000256" key="5">
    <source>
        <dbReference type="ARBA" id="ARBA00022741"/>
    </source>
</evidence>
<evidence type="ECO:0000313" key="10">
    <source>
        <dbReference type="EMBL" id="MRH43562.1"/>
    </source>
</evidence>
<comment type="catalytic activity">
    <reaction evidence="1">
        <text>ATP + protein L-histidine = ADP + protein N-phospho-L-histidine.</text>
        <dbReference type="EC" id="2.7.13.3"/>
    </reaction>
</comment>
<dbReference type="CDD" id="cd00075">
    <property type="entry name" value="HATPase"/>
    <property type="match status" value="1"/>
</dbReference>
<dbReference type="CDD" id="cd00082">
    <property type="entry name" value="HisKA"/>
    <property type="match status" value="1"/>
</dbReference>
<dbReference type="SUPFAM" id="SSF55785">
    <property type="entry name" value="PYP-like sensor domain (PAS domain)"/>
    <property type="match status" value="1"/>
</dbReference>
<keyword evidence="6" id="KW-0418">Kinase</keyword>
<dbReference type="GO" id="GO:0005524">
    <property type="term" value="F:ATP binding"/>
    <property type="evidence" value="ECO:0007669"/>
    <property type="project" value="UniProtKB-KW"/>
</dbReference>
<keyword evidence="8" id="KW-0902">Two-component regulatory system</keyword>
<dbReference type="InterPro" id="IPR035965">
    <property type="entry name" value="PAS-like_dom_sf"/>
</dbReference>
<dbReference type="InterPro" id="IPR004358">
    <property type="entry name" value="Sig_transdc_His_kin-like_C"/>
</dbReference>
<gene>
    <name evidence="10" type="ORF">GH741_12815</name>
</gene>
<dbReference type="GO" id="GO:0000155">
    <property type="term" value="F:phosphorelay sensor kinase activity"/>
    <property type="evidence" value="ECO:0007669"/>
    <property type="project" value="InterPro"/>
</dbReference>
<dbReference type="Pfam" id="PF02518">
    <property type="entry name" value="HATPase_c"/>
    <property type="match status" value="1"/>
</dbReference>
<dbReference type="EMBL" id="WJNG01000010">
    <property type="protein sequence ID" value="MRH43562.1"/>
    <property type="molecule type" value="Genomic_DNA"/>
</dbReference>
<keyword evidence="11" id="KW-1185">Reference proteome</keyword>
<dbReference type="CDD" id="cd00130">
    <property type="entry name" value="PAS"/>
    <property type="match status" value="1"/>
</dbReference>
<evidence type="ECO:0000256" key="3">
    <source>
        <dbReference type="ARBA" id="ARBA00022553"/>
    </source>
</evidence>
<dbReference type="OrthoDB" id="9815750at2"/>
<sequence length="350" mass="38987">MITEVNGVSIDFHQLVEHSMNAIMLIDGEEIIYVNKTSMELFAISDLSEVIGQNVLKYLHSDYYEISKERLRRVVEDNRVVGTIEQKVTRFDGEIIDVEVTTAPHRFNGKTLAQVTIRDITEHKIALNSMIQSEKLSLIGEMAAGIVHEIRNPLTSIKGFLHLMQSGTIKINDYIAIIKSEIENIESIANELLLFSKPSQQDLKEEDIIKIVKDVVFLLNNEASKKDVTISLSTDEEDATVNANKTQLKQVFINIVKNAIEATPNYGDIKIIIKQEQQEVSVLVSDTGCGIPEDKLQKLGQSFFTTKDKGTGLGLMITHKIVKSHNGVISVSSEVDKGTTFCVTLPSVET</sequence>
<dbReference type="InterPro" id="IPR000014">
    <property type="entry name" value="PAS"/>
</dbReference>
<proteinExistence type="predicted"/>
<evidence type="ECO:0000256" key="1">
    <source>
        <dbReference type="ARBA" id="ARBA00000085"/>
    </source>
</evidence>
<comment type="caution">
    <text evidence="10">The sequence shown here is derived from an EMBL/GenBank/DDBJ whole genome shotgun (WGS) entry which is preliminary data.</text>
</comment>
<protein>
    <recommendedName>
        <fullName evidence="2">histidine kinase</fullName>
        <ecNumber evidence="2">2.7.13.3</ecNumber>
    </recommendedName>
</protein>
<dbReference type="SMART" id="SM00387">
    <property type="entry name" value="HATPase_c"/>
    <property type="match status" value="1"/>
</dbReference>
<keyword evidence="4" id="KW-0808">Transferase</keyword>
<dbReference type="AlphaFoldDB" id="A0A6A8DQR2"/>
<dbReference type="InterPro" id="IPR036097">
    <property type="entry name" value="HisK_dim/P_sf"/>
</dbReference>
<dbReference type="PANTHER" id="PTHR43065:SF34">
    <property type="entry name" value="SPORULATION KINASE A"/>
    <property type="match status" value="1"/>
</dbReference>
<dbReference type="Gene3D" id="3.30.450.20">
    <property type="entry name" value="PAS domain"/>
    <property type="match status" value="1"/>
</dbReference>
<dbReference type="InterPro" id="IPR005467">
    <property type="entry name" value="His_kinase_dom"/>
</dbReference>
<dbReference type="PRINTS" id="PR00344">
    <property type="entry name" value="BCTRLSENSOR"/>
</dbReference>
<evidence type="ECO:0000256" key="6">
    <source>
        <dbReference type="ARBA" id="ARBA00022777"/>
    </source>
</evidence>
<dbReference type="SMART" id="SM00388">
    <property type="entry name" value="HisKA"/>
    <property type="match status" value="1"/>
</dbReference>
<name>A0A6A8DQR2_9BACI</name>
<dbReference type="Proteomes" id="UP000799092">
    <property type="component" value="Unassembled WGS sequence"/>
</dbReference>
<evidence type="ECO:0000259" key="9">
    <source>
        <dbReference type="PROSITE" id="PS50109"/>
    </source>
</evidence>
<dbReference type="Gene3D" id="1.10.287.130">
    <property type="match status" value="1"/>
</dbReference>
<dbReference type="EC" id="2.7.13.3" evidence="2"/>
<keyword evidence="3" id="KW-0597">Phosphoprotein</keyword>
<dbReference type="SUPFAM" id="SSF47384">
    <property type="entry name" value="Homodimeric domain of signal transducing histidine kinase"/>
    <property type="match status" value="1"/>
</dbReference>
<organism evidence="10 11">
    <name type="scientific">Aquibacillus halophilus</name>
    <dbReference type="NCBI Taxonomy" id="930132"/>
    <lineage>
        <taxon>Bacteria</taxon>
        <taxon>Bacillati</taxon>
        <taxon>Bacillota</taxon>
        <taxon>Bacilli</taxon>
        <taxon>Bacillales</taxon>
        <taxon>Bacillaceae</taxon>
        <taxon>Aquibacillus</taxon>
    </lineage>
</organism>
<dbReference type="NCBIfam" id="TIGR00229">
    <property type="entry name" value="sensory_box"/>
    <property type="match status" value="1"/>
</dbReference>
<dbReference type="InterPro" id="IPR003661">
    <property type="entry name" value="HisK_dim/P_dom"/>
</dbReference>
<dbReference type="RefSeq" id="WP_153737191.1">
    <property type="nucleotide sequence ID" value="NZ_WJNG01000010.1"/>
</dbReference>